<dbReference type="AlphaFoldDB" id="A0A4Q1JR79"/>
<evidence type="ECO:0000256" key="4">
    <source>
        <dbReference type="ARBA" id="ARBA00023152"/>
    </source>
</evidence>
<evidence type="ECO:0000313" key="7">
    <source>
        <dbReference type="EMBL" id="RXQ99913.1"/>
    </source>
</evidence>
<keyword evidence="8" id="KW-1185">Reference proteome</keyword>
<dbReference type="InterPro" id="IPR013078">
    <property type="entry name" value="His_Pase_superF_clade-1"/>
</dbReference>
<evidence type="ECO:0000256" key="6">
    <source>
        <dbReference type="PIRSR" id="PIRSR613078-2"/>
    </source>
</evidence>
<comment type="similarity">
    <text evidence="1">Belongs to the phosphoglycerate mutase family. BPG-dependent PGAM subfamily.</text>
</comment>
<protein>
    <recommendedName>
        <fullName evidence="2">phosphoglycerate mutase (2,3-diphosphoglycerate-dependent)</fullName>
        <ecNumber evidence="2">5.4.2.11</ecNumber>
    </recommendedName>
</protein>
<dbReference type="RefSeq" id="WP_129472540.1">
    <property type="nucleotide sequence ID" value="NZ_SAWZ01000013.1"/>
</dbReference>
<dbReference type="PROSITE" id="PS00175">
    <property type="entry name" value="PG_MUTASE"/>
    <property type="match status" value="1"/>
</dbReference>
<dbReference type="SMART" id="SM00855">
    <property type="entry name" value="PGAM"/>
    <property type="match status" value="1"/>
</dbReference>
<comment type="caution">
    <text evidence="7">The sequence shown here is derived from an EMBL/GenBank/DDBJ whole genome shotgun (WGS) entry which is preliminary data.</text>
</comment>
<gene>
    <name evidence="7" type="ORF">EPA99_17465</name>
</gene>
<dbReference type="EMBL" id="SAWZ01000013">
    <property type="protein sequence ID" value="RXQ99913.1"/>
    <property type="molecule type" value="Genomic_DNA"/>
</dbReference>
<dbReference type="Pfam" id="PF00300">
    <property type="entry name" value="His_Phos_1"/>
    <property type="match status" value="1"/>
</dbReference>
<sequence length="261" mass="28796">MSADGVERNKAMEGVSTQWPARIWIVRHGQSAGNIARDKAEEEGVSLIELEHRDADVPLSELGLRQAQALGRWLSGQPPHLRPQVVLSSPYVRARQTAQQVLDALQGQVQLVADERLREKEFGVLDRYTSAGIRETFPELSEQRTLVGKFYFRPPGGESWCDVILRLRGVIADLQRNHVGANVLVVGHQVIVNCMRYLLEGMDEAQILAIDRKGDVPNCGVTEYAADGQGRALELVRTNFVSPELAEQAVTDAPDAPTGAR</sequence>
<keyword evidence="4" id="KW-0324">Glycolysis</keyword>
<dbReference type="GO" id="GO:0006094">
    <property type="term" value="P:gluconeogenesis"/>
    <property type="evidence" value="ECO:0007669"/>
    <property type="project" value="UniProtKB-KW"/>
</dbReference>
<dbReference type="GO" id="GO:0004619">
    <property type="term" value="F:phosphoglycerate mutase activity"/>
    <property type="evidence" value="ECO:0007669"/>
    <property type="project" value="UniProtKB-EC"/>
</dbReference>
<dbReference type="Gene3D" id="3.40.50.1240">
    <property type="entry name" value="Phosphoglycerate mutase-like"/>
    <property type="match status" value="1"/>
</dbReference>
<feature type="binding site" evidence="6">
    <location>
        <position position="93"/>
    </location>
    <ligand>
        <name>substrate</name>
    </ligand>
</feature>
<evidence type="ECO:0000256" key="2">
    <source>
        <dbReference type="ARBA" id="ARBA00012028"/>
    </source>
</evidence>
<evidence type="ECO:0000313" key="8">
    <source>
        <dbReference type="Proteomes" id="UP000289784"/>
    </source>
</evidence>
<evidence type="ECO:0000256" key="1">
    <source>
        <dbReference type="ARBA" id="ARBA00006717"/>
    </source>
</evidence>
<dbReference type="Proteomes" id="UP000289784">
    <property type="component" value="Unassembled WGS sequence"/>
</dbReference>
<dbReference type="PANTHER" id="PTHR11931">
    <property type="entry name" value="PHOSPHOGLYCERATE MUTASE"/>
    <property type="match status" value="1"/>
</dbReference>
<reference evidence="7 8" key="1">
    <citation type="submission" date="2019-01" db="EMBL/GenBank/DDBJ databases">
        <title>Pseudoxanthomonas composti sp. nov., isolated from compost.</title>
        <authorList>
            <person name="Yang G."/>
        </authorList>
    </citation>
    <scope>NUCLEOTIDE SEQUENCE [LARGE SCALE GENOMIC DNA]</scope>
    <source>
        <strain evidence="7 8">GSS15</strain>
    </source>
</reference>
<keyword evidence="5" id="KW-0413">Isomerase</keyword>
<evidence type="ECO:0000256" key="3">
    <source>
        <dbReference type="ARBA" id="ARBA00022432"/>
    </source>
</evidence>
<dbReference type="SUPFAM" id="SSF53254">
    <property type="entry name" value="Phosphoglycerate mutase-like"/>
    <property type="match status" value="1"/>
</dbReference>
<dbReference type="InterPro" id="IPR005952">
    <property type="entry name" value="Phosphogly_mut1"/>
</dbReference>
<evidence type="ECO:0000256" key="5">
    <source>
        <dbReference type="ARBA" id="ARBA00023235"/>
    </source>
</evidence>
<dbReference type="GO" id="GO:0006096">
    <property type="term" value="P:glycolytic process"/>
    <property type="evidence" value="ECO:0007669"/>
    <property type="project" value="UniProtKB-KW"/>
</dbReference>
<dbReference type="CDD" id="cd07067">
    <property type="entry name" value="HP_PGM_like"/>
    <property type="match status" value="1"/>
</dbReference>
<organism evidence="7 8">
    <name type="scientific">Pseudoxanthomonas composti</name>
    <dbReference type="NCBI Taxonomy" id="2137479"/>
    <lineage>
        <taxon>Bacteria</taxon>
        <taxon>Pseudomonadati</taxon>
        <taxon>Pseudomonadota</taxon>
        <taxon>Gammaproteobacteria</taxon>
        <taxon>Lysobacterales</taxon>
        <taxon>Lysobacteraceae</taxon>
        <taxon>Pseudoxanthomonas</taxon>
    </lineage>
</organism>
<accession>A0A4Q1JR79</accession>
<proteinExistence type="inferred from homology"/>
<keyword evidence="3" id="KW-0312">Gluconeogenesis</keyword>
<name>A0A4Q1JR79_9GAMM</name>
<dbReference type="OrthoDB" id="5449373at2"/>
<dbReference type="EC" id="5.4.2.11" evidence="2"/>
<dbReference type="InterPro" id="IPR001345">
    <property type="entry name" value="PG/BPGM_mutase_AS"/>
</dbReference>
<dbReference type="InterPro" id="IPR029033">
    <property type="entry name" value="His_PPase_superfam"/>
</dbReference>